<evidence type="ECO:0000256" key="1">
    <source>
        <dbReference type="SAM" id="Phobius"/>
    </source>
</evidence>
<proteinExistence type="predicted"/>
<keyword evidence="1" id="KW-0472">Membrane</keyword>
<organism evidence="2">
    <name type="scientific">Anguilla anguilla</name>
    <name type="common">European freshwater eel</name>
    <name type="synonym">Muraena anguilla</name>
    <dbReference type="NCBI Taxonomy" id="7936"/>
    <lineage>
        <taxon>Eukaryota</taxon>
        <taxon>Metazoa</taxon>
        <taxon>Chordata</taxon>
        <taxon>Craniata</taxon>
        <taxon>Vertebrata</taxon>
        <taxon>Euteleostomi</taxon>
        <taxon>Actinopterygii</taxon>
        <taxon>Neopterygii</taxon>
        <taxon>Teleostei</taxon>
        <taxon>Anguilliformes</taxon>
        <taxon>Anguillidae</taxon>
        <taxon>Anguilla</taxon>
    </lineage>
</organism>
<dbReference type="EMBL" id="GBXM01073264">
    <property type="protein sequence ID" value="JAH35313.1"/>
    <property type="molecule type" value="Transcribed_RNA"/>
</dbReference>
<evidence type="ECO:0000313" key="2">
    <source>
        <dbReference type="EMBL" id="JAH35313.1"/>
    </source>
</evidence>
<keyword evidence="1" id="KW-1133">Transmembrane helix</keyword>
<sequence length="42" mass="4640">MRMGGIEKKRKGRRELQLLLSSVISLALLLSVFLFLSPGPSP</sequence>
<protein>
    <submittedName>
        <fullName evidence="2">Uncharacterized protein</fullName>
    </submittedName>
</protein>
<accession>A0A0E9S473</accession>
<reference evidence="2" key="1">
    <citation type="submission" date="2014-11" db="EMBL/GenBank/DDBJ databases">
        <authorList>
            <person name="Amaro Gonzalez C."/>
        </authorList>
    </citation>
    <scope>NUCLEOTIDE SEQUENCE</scope>
</reference>
<dbReference type="AlphaFoldDB" id="A0A0E9S473"/>
<feature type="transmembrane region" description="Helical" evidence="1">
    <location>
        <begin position="16"/>
        <end position="36"/>
    </location>
</feature>
<name>A0A0E9S473_ANGAN</name>
<keyword evidence="1" id="KW-0812">Transmembrane</keyword>
<reference evidence="2" key="2">
    <citation type="journal article" date="2015" name="Fish Shellfish Immunol.">
        <title>Early steps in the European eel (Anguilla anguilla)-Vibrio vulnificus interaction in the gills: Role of the RtxA13 toxin.</title>
        <authorList>
            <person name="Callol A."/>
            <person name="Pajuelo D."/>
            <person name="Ebbesson L."/>
            <person name="Teles M."/>
            <person name="MacKenzie S."/>
            <person name="Amaro C."/>
        </authorList>
    </citation>
    <scope>NUCLEOTIDE SEQUENCE</scope>
</reference>